<dbReference type="InterPro" id="IPR038088">
    <property type="entry name" value="DELLA_N_sf"/>
</dbReference>
<keyword evidence="3 7" id="KW-0939">Gibberellin signaling pathway</keyword>
<evidence type="ECO:0000259" key="9">
    <source>
        <dbReference type="Pfam" id="PF12041"/>
    </source>
</evidence>
<evidence type="ECO:0000313" key="11">
    <source>
        <dbReference type="Proteomes" id="UP000595140"/>
    </source>
</evidence>
<feature type="region of interest" description="Disordered" evidence="8">
    <location>
        <begin position="97"/>
        <end position="117"/>
    </location>
</feature>
<keyword evidence="5 7" id="KW-0804">Transcription</keyword>
<dbReference type="InterPro" id="IPR021914">
    <property type="entry name" value="TF_DELLA_N"/>
</dbReference>
<dbReference type="Pfam" id="PF03514">
    <property type="entry name" value="GRAS"/>
    <property type="match status" value="1"/>
</dbReference>
<dbReference type="PROSITE" id="PS50985">
    <property type="entry name" value="GRAS"/>
    <property type="match status" value="1"/>
</dbReference>
<feature type="region of interest" description="PFYRE" evidence="6">
    <location>
        <begin position="655"/>
        <end position="746"/>
    </location>
</feature>
<dbReference type="Proteomes" id="UP000595140">
    <property type="component" value="Unassembled WGS sequence"/>
</dbReference>
<dbReference type="SMART" id="SM01129">
    <property type="entry name" value="DELLA"/>
    <property type="match status" value="1"/>
</dbReference>
<keyword evidence="2" id="KW-0832">Ubl conjugation</keyword>
<evidence type="ECO:0000256" key="2">
    <source>
        <dbReference type="ARBA" id="ARBA00022843"/>
    </source>
</evidence>
<feature type="short sequence motif" description="LXXLL motif" evidence="6">
    <location>
        <begin position="663"/>
        <end position="667"/>
    </location>
</feature>
<dbReference type="OrthoDB" id="1304017at2759"/>
<feature type="region of interest" description="Leucine repeat II (LRII)" evidence="6">
    <location>
        <begin position="613"/>
        <end position="645"/>
    </location>
</feature>
<gene>
    <name evidence="10" type="ORF">CCAM_LOCUS39832</name>
</gene>
<keyword evidence="7" id="KW-0539">Nucleus</keyword>
<evidence type="ECO:0000256" key="8">
    <source>
        <dbReference type="SAM" id="MobiDB-lite"/>
    </source>
</evidence>
<dbReference type="AlphaFoldDB" id="A0A484NC12"/>
<name>A0A484NC12_9ASTE</name>
<evidence type="ECO:0000313" key="10">
    <source>
        <dbReference type="EMBL" id="VFQ98056.1"/>
    </source>
</evidence>
<feature type="region of interest" description="Disordered" evidence="8">
    <location>
        <begin position="316"/>
        <end position="335"/>
    </location>
</feature>
<dbReference type="InterPro" id="IPR005202">
    <property type="entry name" value="TF_GRAS"/>
</dbReference>
<proteinExistence type="inferred from homology"/>
<sequence length="828" mass="90549">MKHTRGLAGLEEYSPTLMEGTVGVPLPHACCSPKRSLRSAARRRREELPELDESLVYWTAMLAVVAKGSSKLVAGYDSAGSPSSHGSKLAGERLAKGSLERTGSGSPEEGGSEQTKDGIWDRIEEKFFMEMNKDDSYRTRDQLTSKWSHINRKVRKFIGVYEECSRSQRSGTNDADVLRFATTRYQDDGHQGKVPIDLWRILSRSPEWQQLNNPDGGSFRKRSTVDAEVGVDETIGSTDQIPPFNVAGSDDEDPIPRPIRRKKAKSIASGLGGSASVSASPRDEIGRAMIEQLRPALISGIPKFSIFEIHAMTMSPPHDSSSTASSSGSSSSSSCSAASADQIDSLLAGAGYAVRSSQLSTVALRLEHLENFMVSSPMGSEISHHLANDVVHHNPSDLGSWVDSLISELNPPDFSAALLDPDFVNSGPIGWAQCGPVNNHRIIPPHLTAAAEQEDSGIRLVHALMTCAASFHRGEFSLAGSLIGELQLLLTRVDSGSGIGKVAGYFIDALSRRLYAPPQGIVPAGSAIEDEIFYSHFYEAAPYLKFAHFTANQAILEAFNGHDCVHVIDFNLMHGLQWPAFIQALALRPGGPPLLRLTGIGPPSPDGRDSLREIGLKLAELARSVNVRFAFRGVAASRIDDVKPWMLQVGPNEAVAVNSIMQLHKLLVPDPIRGRPINTVLGWIKSLNPRVVTVVEQEANHNRPEFLDRFTEALYYYSTMFDSLEACPAEPDKALAEMHIQREICNVVCCEGMDRVERHEPLGMWKDRFVRAGFRAFNLGSNAFKQASMLLTLFSSEGYSVEERDGCLTLGWHSRPLVAASAWQPNRC</sequence>
<evidence type="ECO:0000256" key="1">
    <source>
        <dbReference type="ARBA" id="ARBA00010273"/>
    </source>
</evidence>
<evidence type="ECO:0000256" key="3">
    <source>
        <dbReference type="ARBA" id="ARBA00022941"/>
    </source>
</evidence>
<comment type="subcellular location">
    <subcellularLocation>
        <location evidence="7">Nucleus</location>
    </subcellularLocation>
</comment>
<keyword evidence="4 7" id="KW-0805">Transcription regulation</keyword>
<reference evidence="10 11" key="1">
    <citation type="submission" date="2018-04" db="EMBL/GenBank/DDBJ databases">
        <authorList>
            <person name="Vogel A."/>
        </authorList>
    </citation>
    <scope>NUCLEOTIDE SEQUENCE [LARGE SCALE GENOMIC DNA]</scope>
</reference>
<feature type="region of interest" description="Disordered" evidence="8">
    <location>
        <begin position="235"/>
        <end position="257"/>
    </location>
</feature>
<evidence type="ECO:0000256" key="7">
    <source>
        <dbReference type="RuleBase" id="RU367159"/>
    </source>
</evidence>
<comment type="similarity">
    <text evidence="1 7">Belongs to the GRAS family. DELLA subfamily.</text>
</comment>
<protein>
    <recommendedName>
        <fullName evidence="7">DELLA protein</fullName>
    </recommendedName>
</protein>
<evidence type="ECO:0000256" key="6">
    <source>
        <dbReference type="PROSITE-ProRule" id="PRU01191"/>
    </source>
</evidence>
<dbReference type="Gene3D" id="1.10.10.1290">
    <property type="entry name" value="Transcriptional regulator DELLA, N-terminal domain"/>
    <property type="match status" value="1"/>
</dbReference>
<accession>A0A484NC12</accession>
<dbReference type="EMBL" id="OOIL02006556">
    <property type="protein sequence ID" value="VFQ98056.1"/>
    <property type="molecule type" value="Genomic_DNA"/>
</dbReference>
<evidence type="ECO:0000256" key="5">
    <source>
        <dbReference type="ARBA" id="ARBA00023163"/>
    </source>
</evidence>
<feature type="short sequence motif" description="VHIID" evidence="6">
    <location>
        <begin position="565"/>
        <end position="569"/>
    </location>
</feature>
<dbReference type="GO" id="GO:0009740">
    <property type="term" value="P:gibberellic acid mediated signaling pathway"/>
    <property type="evidence" value="ECO:0007669"/>
    <property type="project" value="UniProtKB-UniRule"/>
</dbReference>
<organism evidence="10 11">
    <name type="scientific">Cuscuta campestris</name>
    <dbReference type="NCBI Taxonomy" id="132261"/>
    <lineage>
        <taxon>Eukaryota</taxon>
        <taxon>Viridiplantae</taxon>
        <taxon>Streptophyta</taxon>
        <taxon>Embryophyta</taxon>
        <taxon>Tracheophyta</taxon>
        <taxon>Spermatophyta</taxon>
        <taxon>Magnoliopsida</taxon>
        <taxon>eudicotyledons</taxon>
        <taxon>Gunneridae</taxon>
        <taxon>Pentapetalae</taxon>
        <taxon>asterids</taxon>
        <taxon>lamiids</taxon>
        <taxon>Solanales</taxon>
        <taxon>Convolvulaceae</taxon>
        <taxon>Cuscuteae</taxon>
        <taxon>Cuscuta</taxon>
        <taxon>Cuscuta subgen. Grammica</taxon>
        <taxon>Cuscuta sect. Cleistogrammica</taxon>
    </lineage>
</organism>
<keyword evidence="11" id="KW-1185">Reference proteome</keyword>
<feature type="region of interest" description="SAW" evidence="6">
    <location>
        <begin position="749"/>
        <end position="824"/>
    </location>
</feature>
<feature type="compositionally biased region" description="Low complexity" evidence="8">
    <location>
        <begin position="320"/>
        <end position="335"/>
    </location>
</feature>
<dbReference type="GO" id="GO:0005634">
    <property type="term" value="C:nucleus"/>
    <property type="evidence" value="ECO:0007669"/>
    <property type="project" value="UniProtKB-SubCell"/>
</dbReference>
<feature type="domain" description="Transcriptional factor DELLA N-terminal" evidence="9">
    <location>
        <begin position="344"/>
        <end position="412"/>
    </location>
</feature>
<feature type="region of interest" description="VHIID" evidence="6">
    <location>
        <begin position="534"/>
        <end position="599"/>
    </location>
</feature>
<evidence type="ECO:0000256" key="4">
    <source>
        <dbReference type="ARBA" id="ARBA00023015"/>
    </source>
</evidence>
<dbReference type="Pfam" id="PF12041">
    <property type="entry name" value="DELLA"/>
    <property type="match status" value="1"/>
</dbReference>
<comment type="function">
    <text evidence="7">Transcriptional regulator that acts as a repressor of the gibberellin (GA) signaling pathway. Probably acts by participating in large multiprotein complexes that repress transcription of GA-inducible genes.</text>
</comment>
<comment type="caution">
    <text evidence="6">Lacks conserved residue(s) required for the propagation of feature annotation.</text>
</comment>
<feature type="compositionally biased region" description="Low complexity" evidence="8">
    <location>
        <begin position="103"/>
        <end position="113"/>
    </location>
</feature>
<comment type="domain">
    <text evidence="7">The DELLA motif is required for its GA-induced degradation.</text>
</comment>
<dbReference type="PANTHER" id="PTHR31636">
    <property type="entry name" value="OSJNBA0084A10.13 PROTEIN-RELATED"/>
    <property type="match status" value="1"/>
</dbReference>